<keyword evidence="1" id="KW-0812">Transmembrane</keyword>
<keyword evidence="1" id="KW-0472">Membrane</keyword>
<feature type="transmembrane region" description="Helical" evidence="1">
    <location>
        <begin position="250"/>
        <end position="274"/>
    </location>
</feature>
<organism evidence="2 3">
    <name type="scientific">Candidatus Coatesbacteria bacterium RBG_13_66_14</name>
    <dbReference type="NCBI Taxonomy" id="1817816"/>
    <lineage>
        <taxon>Bacteria</taxon>
        <taxon>Candidatus Coatesiibacteriota</taxon>
    </lineage>
</organism>
<evidence type="ECO:0000313" key="3">
    <source>
        <dbReference type="Proteomes" id="UP000177187"/>
    </source>
</evidence>
<dbReference type="PANTHER" id="PTHR42867">
    <property type="entry name" value="MEMBRANE PROTEIN-RELATED"/>
    <property type="match status" value="1"/>
</dbReference>
<keyword evidence="1" id="KW-1133">Transmembrane helix</keyword>
<protein>
    <recommendedName>
        <fullName evidence="4">Metal-dependent enzyme</fullName>
    </recommendedName>
</protein>
<feature type="non-terminal residue" evidence="2">
    <location>
        <position position="328"/>
    </location>
</feature>
<name>A0A1F5FEW6_9BACT</name>
<gene>
    <name evidence="2" type="ORF">A2Y64_05265</name>
</gene>
<proteinExistence type="predicted"/>
<dbReference type="AlphaFoldDB" id="A0A1F5FEW6"/>
<feature type="transmembrane region" description="Helical" evidence="1">
    <location>
        <begin position="119"/>
        <end position="145"/>
    </location>
</feature>
<sequence length="328" mass="36309">MPDKEKKPKRKLVGGQAVMGGVMMRGRKKCFMALKSPYDGRLELTELPLPHFFRWKIFKWPLFRGTSMLLDSAVLGTKALTASADFAEKEERKKKASEEGRSIEGLDEKPGLISGKRAAFLLLPSLLIGVALFILGPLWAARGILALWPAVGPEGGIWFNLIEGGLRVIVFLLYLVLIRAMKDVRDLFRYHGAEHKTIAAFEAGEELTLDNVKTKSRLHPRCGTGFLVFMLIALVLVHSAVFAIPALQGIWFIYAALIRIALIPVVAGVAYEWIRLAGRHPNSKIMRLFVAPGLATQLLTTVEPEEHHLECAIAAFKAVVESEGAFED</sequence>
<evidence type="ECO:0000256" key="1">
    <source>
        <dbReference type="SAM" id="Phobius"/>
    </source>
</evidence>
<comment type="caution">
    <text evidence="2">The sequence shown here is derived from an EMBL/GenBank/DDBJ whole genome shotgun (WGS) entry which is preliminary data.</text>
</comment>
<dbReference type="Proteomes" id="UP000177187">
    <property type="component" value="Unassembled WGS sequence"/>
</dbReference>
<feature type="transmembrane region" description="Helical" evidence="1">
    <location>
        <begin position="157"/>
        <end position="177"/>
    </location>
</feature>
<evidence type="ECO:0000313" key="2">
    <source>
        <dbReference type="EMBL" id="OGD78163.1"/>
    </source>
</evidence>
<dbReference type="EMBL" id="MFAF01000046">
    <property type="protein sequence ID" value="OGD78163.1"/>
    <property type="molecule type" value="Genomic_DNA"/>
</dbReference>
<reference evidence="2 3" key="1">
    <citation type="journal article" date="2016" name="Nat. Commun.">
        <title>Thousands of microbial genomes shed light on interconnected biogeochemical processes in an aquifer system.</title>
        <authorList>
            <person name="Anantharaman K."/>
            <person name="Brown C.T."/>
            <person name="Hug L.A."/>
            <person name="Sharon I."/>
            <person name="Castelle C.J."/>
            <person name="Probst A.J."/>
            <person name="Thomas B.C."/>
            <person name="Singh A."/>
            <person name="Wilkins M.J."/>
            <person name="Karaoz U."/>
            <person name="Brodie E.L."/>
            <person name="Williams K.H."/>
            <person name="Hubbard S.S."/>
            <person name="Banfield J.F."/>
        </authorList>
    </citation>
    <scope>NUCLEOTIDE SEQUENCE [LARGE SCALE GENOMIC DNA]</scope>
</reference>
<dbReference type="PANTHER" id="PTHR42867:SF1">
    <property type="entry name" value="MEMBRANE PROTEIN-RELATED"/>
    <property type="match status" value="1"/>
</dbReference>
<feature type="transmembrane region" description="Helical" evidence="1">
    <location>
        <begin position="223"/>
        <end position="244"/>
    </location>
</feature>
<dbReference type="InterPro" id="IPR010787">
    <property type="entry name" value="DUF1385"/>
</dbReference>
<dbReference type="Pfam" id="PF07136">
    <property type="entry name" value="DUF1385"/>
    <property type="match status" value="1"/>
</dbReference>
<accession>A0A1F5FEW6</accession>
<evidence type="ECO:0008006" key="4">
    <source>
        <dbReference type="Google" id="ProtNLM"/>
    </source>
</evidence>